<reference evidence="1 2" key="1">
    <citation type="submission" date="2021-01" db="EMBL/GenBank/DDBJ databases">
        <title>Whole genome shotgun sequence of Catellatospora citrea NBRC 14495.</title>
        <authorList>
            <person name="Komaki H."/>
            <person name="Tamura T."/>
        </authorList>
    </citation>
    <scope>NUCLEOTIDE SEQUENCE [LARGE SCALE GENOMIC DNA]</scope>
    <source>
        <strain evidence="1 2">NBRC 14495</strain>
    </source>
</reference>
<evidence type="ECO:0000313" key="1">
    <source>
        <dbReference type="EMBL" id="GIG01044.1"/>
    </source>
</evidence>
<dbReference type="EMBL" id="BONH01000034">
    <property type="protein sequence ID" value="GIG01044.1"/>
    <property type="molecule type" value="Genomic_DNA"/>
</dbReference>
<gene>
    <name evidence="1" type="ORF">Cci01nite_61370</name>
</gene>
<dbReference type="AlphaFoldDB" id="A0A8J3KPK4"/>
<accession>A0A8J3KPK4</accession>
<proteinExistence type="predicted"/>
<keyword evidence="2" id="KW-1185">Reference proteome</keyword>
<name>A0A8J3KPK4_9ACTN</name>
<sequence length="130" mass="13579">MAAFIAAVGVVIAVGVFLATRDTPGQATPEAAVTEYVAALHAADRGRLRLLAHPRSDAAAEIDSRLAQLGGPALIVTQWKIANTESDATKAAELTGTLDGAPYHSTIWLQDCDGRWCVTMGPSKDGNPKP</sequence>
<protein>
    <submittedName>
        <fullName evidence="1">Uncharacterized protein</fullName>
    </submittedName>
</protein>
<comment type="caution">
    <text evidence="1">The sequence shown here is derived from an EMBL/GenBank/DDBJ whole genome shotgun (WGS) entry which is preliminary data.</text>
</comment>
<organism evidence="1 2">
    <name type="scientific">Catellatospora citrea</name>
    <dbReference type="NCBI Taxonomy" id="53366"/>
    <lineage>
        <taxon>Bacteria</taxon>
        <taxon>Bacillati</taxon>
        <taxon>Actinomycetota</taxon>
        <taxon>Actinomycetes</taxon>
        <taxon>Micromonosporales</taxon>
        <taxon>Micromonosporaceae</taxon>
        <taxon>Catellatospora</taxon>
    </lineage>
</organism>
<evidence type="ECO:0000313" key="2">
    <source>
        <dbReference type="Proteomes" id="UP000659904"/>
    </source>
</evidence>
<dbReference type="Proteomes" id="UP000659904">
    <property type="component" value="Unassembled WGS sequence"/>
</dbReference>